<keyword evidence="4" id="KW-0804">Transcription</keyword>
<dbReference type="EMBL" id="BAAAVI010000002">
    <property type="protein sequence ID" value="GAA2847122.1"/>
    <property type="molecule type" value="Genomic_DNA"/>
</dbReference>
<dbReference type="InterPro" id="IPR000551">
    <property type="entry name" value="MerR-type_HTH_dom"/>
</dbReference>
<evidence type="ECO:0000256" key="2">
    <source>
        <dbReference type="ARBA" id="ARBA00023015"/>
    </source>
</evidence>
<evidence type="ECO:0000256" key="4">
    <source>
        <dbReference type="ARBA" id="ARBA00023163"/>
    </source>
</evidence>
<dbReference type="Pfam" id="PF13411">
    <property type="entry name" value="MerR_1"/>
    <property type="match status" value="1"/>
</dbReference>
<proteinExistence type="predicted"/>
<evidence type="ECO:0000259" key="5">
    <source>
        <dbReference type="PROSITE" id="PS50937"/>
    </source>
</evidence>
<feature type="domain" description="HTH merR-type" evidence="5">
    <location>
        <begin position="1"/>
        <end position="70"/>
    </location>
</feature>
<accession>A0ABN3VQS8</accession>
<evidence type="ECO:0000256" key="1">
    <source>
        <dbReference type="ARBA" id="ARBA00022491"/>
    </source>
</evidence>
<keyword evidence="7" id="KW-1185">Reference proteome</keyword>
<dbReference type="SMART" id="SM00422">
    <property type="entry name" value="HTH_MERR"/>
    <property type="match status" value="1"/>
</dbReference>
<comment type="caution">
    <text evidence="6">The sequence shown here is derived from an EMBL/GenBank/DDBJ whole genome shotgun (WGS) entry which is preliminary data.</text>
</comment>
<dbReference type="Proteomes" id="UP001500831">
    <property type="component" value="Unassembled WGS sequence"/>
</dbReference>
<sequence length="213" mass="23539">MRMAELSRVTGVSVPMIKYYLREGLLPSGERTGPNQAQYGREHVRRLNLVRAMAEYSGLSLAEIAELLEGLERPELSLYDRLGLAQCTVTSRREPGEGEGWERAAREARELIARHGWRHSPDSQAMRAVTGVLLTLRTLGYDGVFARLDEYAEAAARTARADVAALADESDLERMIELVVVGTLLGDTLIAALRRIAQGNISAEMLGEKLEEC</sequence>
<keyword evidence="1" id="KW-0678">Repressor</keyword>
<dbReference type="InterPro" id="IPR047057">
    <property type="entry name" value="MerR_fam"/>
</dbReference>
<dbReference type="PROSITE" id="PS50937">
    <property type="entry name" value="HTH_MERR_2"/>
    <property type="match status" value="1"/>
</dbReference>
<dbReference type="PANTHER" id="PTHR30204:SF69">
    <property type="entry name" value="MERR-FAMILY TRANSCRIPTIONAL REGULATOR"/>
    <property type="match status" value="1"/>
</dbReference>
<protein>
    <submittedName>
        <fullName evidence="6">MerR family transcriptional regulator</fullName>
    </submittedName>
</protein>
<dbReference type="SUPFAM" id="SSF46955">
    <property type="entry name" value="Putative DNA-binding domain"/>
    <property type="match status" value="1"/>
</dbReference>
<dbReference type="Gene3D" id="1.10.1660.10">
    <property type="match status" value="1"/>
</dbReference>
<keyword evidence="3" id="KW-0238">DNA-binding</keyword>
<dbReference type="InterPro" id="IPR009061">
    <property type="entry name" value="DNA-bd_dom_put_sf"/>
</dbReference>
<gene>
    <name evidence="6" type="ORF">GCM10010517_04040</name>
</gene>
<name>A0ABN3VQS8_9ACTN</name>
<dbReference type="PANTHER" id="PTHR30204">
    <property type="entry name" value="REDOX-CYCLING DRUG-SENSING TRANSCRIPTIONAL ACTIVATOR SOXR"/>
    <property type="match status" value="1"/>
</dbReference>
<keyword evidence="2" id="KW-0805">Transcription regulation</keyword>
<evidence type="ECO:0000313" key="6">
    <source>
        <dbReference type="EMBL" id="GAA2847122.1"/>
    </source>
</evidence>
<reference evidence="6 7" key="1">
    <citation type="journal article" date="2019" name="Int. J. Syst. Evol. Microbiol.">
        <title>The Global Catalogue of Microorganisms (GCM) 10K type strain sequencing project: providing services to taxonomists for standard genome sequencing and annotation.</title>
        <authorList>
            <consortium name="The Broad Institute Genomics Platform"/>
            <consortium name="The Broad Institute Genome Sequencing Center for Infectious Disease"/>
            <person name="Wu L."/>
            <person name="Ma J."/>
        </authorList>
    </citation>
    <scope>NUCLEOTIDE SEQUENCE [LARGE SCALE GENOMIC DNA]</scope>
    <source>
        <strain evidence="6 7">JCM 6242</strain>
    </source>
</reference>
<organism evidence="6 7">
    <name type="scientific">Streptosporangium fragile</name>
    <dbReference type="NCBI Taxonomy" id="46186"/>
    <lineage>
        <taxon>Bacteria</taxon>
        <taxon>Bacillati</taxon>
        <taxon>Actinomycetota</taxon>
        <taxon>Actinomycetes</taxon>
        <taxon>Streptosporangiales</taxon>
        <taxon>Streptosporangiaceae</taxon>
        <taxon>Streptosporangium</taxon>
    </lineage>
</organism>
<evidence type="ECO:0000256" key="3">
    <source>
        <dbReference type="ARBA" id="ARBA00023125"/>
    </source>
</evidence>
<dbReference type="PRINTS" id="PR00040">
    <property type="entry name" value="HTHMERR"/>
</dbReference>
<evidence type="ECO:0000313" key="7">
    <source>
        <dbReference type="Proteomes" id="UP001500831"/>
    </source>
</evidence>